<comment type="similarity">
    <text evidence="1">Belongs to the actin family.</text>
</comment>
<dbReference type="AlphaFoldDB" id="A0AAN6VWW9"/>
<comment type="caution">
    <text evidence="3">The sequence shown here is derived from an EMBL/GenBank/DDBJ whole genome shotgun (WGS) entry which is preliminary data.</text>
</comment>
<reference evidence="3" key="2">
    <citation type="submission" date="2023-05" db="EMBL/GenBank/DDBJ databases">
        <authorList>
            <consortium name="Lawrence Berkeley National Laboratory"/>
            <person name="Steindorff A."/>
            <person name="Hensen N."/>
            <person name="Bonometti L."/>
            <person name="Westerberg I."/>
            <person name="Brannstrom I.O."/>
            <person name="Guillou S."/>
            <person name="Cros-Aarteil S."/>
            <person name="Calhoun S."/>
            <person name="Haridas S."/>
            <person name="Kuo A."/>
            <person name="Mondo S."/>
            <person name="Pangilinan J."/>
            <person name="Riley R."/>
            <person name="Labutti K."/>
            <person name="Andreopoulos B."/>
            <person name="Lipzen A."/>
            <person name="Chen C."/>
            <person name="Yanf M."/>
            <person name="Daum C."/>
            <person name="Ng V."/>
            <person name="Clum A."/>
            <person name="Ohm R."/>
            <person name="Martin F."/>
            <person name="Silar P."/>
            <person name="Natvig D."/>
            <person name="Lalanne C."/>
            <person name="Gautier V."/>
            <person name="Ament-Velasquez S.L."/>
            <person name="Kruys A."/>
            <person name="Hutchinson M.I."/>
            <person name="Powell A.J."/>
            <person name="Barry K."/>
            <person name="Miller A.N."/>
            <person name="Grigoriev I.V."/>
            <person name="Debuchy R."/>
            <person name="Gladieux P."/>
            <person name="Thoren M.H."/>
            <person name="Johannesson H."/>
        </authorList>
    </citation>
    <scope>NUCLEOTIDE SEQUENCE</scope>
    <source>
        <strain evidence="3">CBS 538.74</strain>
    </source>
</reference>
<evidence type="ECO:0000313" key="4">
    <source>
        <dbReference type="Proteomes" id="UP001302745"/>
    </source>
</evidence>
<evidence type="ECO:0000256" key="1">
    <source>
        <dbReference type="RuleBase" id="RU000487"/>
    </source>
</evidence>
<dbReference type="Proteomes" id="UP001302745">
    <property type="component" value="Unassembled WGS sequence"/>
</dbReference>
<dbReference type="InterPro" id="IPR043129">
    <property type="entry name" value="ATPase_NBD"/>
</dbReference>
<dbReference type="SMART" id="SM00268">
    <property type="entry name" value="ACTIN"/>
    <property type="match status" value="1"/>
</dbReference>
<feature type="compositionally biased region" description="Polar residues" evidence="2">
    <location>
        <begin position="508"/>
        <end position="517"/>
    </location>
</feature>
<feature type="compositionally biased region" description="Low complexity" evidence="2">
    <location>
        <begin position="518"/>
        <end position="531"/>
    </location>
</feature>
<feature type="region of interest" description="Disordered" evidence="2">
    <location>
        <begin position="371"/>
        <end position="427"/>
    </location>
</feature>
<dbReference type="InterPro" id="IPR004000">
    <property type="entry name" value="Actin"/>
</dbReference>
<dbReference type="Gene3D" id="3.90.640.60">
    <property type="match status" value="1"/>
</dbReference>
<accession>A0AAN6VWW9</accession>
<name>A0AAN6VWW9_9PEZI</name>
<feature type="region of interest" description="Disordered" evidence="2">
    <location>
        <begin position="272"/>
        <end position="292"/>
    </location>
</feature>
<gene>
    <name evidence="3" type="ORF">C8A00DRAFT_10946</name>
</gene>
<feature type="region of interest" description="Disordered" evidence="2">
    <location>
        <begin position="508"/>
        <end position="536"/>
    </location>
</feature>
<sequence length="667" mass="72397">MSSQTGKWREEQVLIICPGSHTTLAQLGCNELTPPVNRFPTRMFKDEESDDWRPYRTYKRKKEGAQGDDDQWEYVEDTDSVEGAVYPIQAGRIANMDAFLAFLEHVHSQLTTTYHNTPIMLMASPQWTRPDHEAVARYIFEKTKTPALCLLHSGVATQYGLKWPNMTVVDVGFEKVDVTCIYDGRVVSHKDVGPTEGRSGGEVFTRRLMALLEQQGFDHEMAEQLKKSSICEVLPYAPERPEFMELPAETGGPVAAVVAPASEGPKIVEPVRSLGDDEAGTNGEGKEPDDDGVLDVANIVVSGQTREFLAKKEKEKAEKAKVGRKGKDKEAADAAAAKAVRLPNSKRLRNLFHYEELVTEDVPVVQAPKENGTTSEVAMAGAAAEGSAGTGTGDATKTEPAAEQQPQPFTDAQPAVPAQTPTERVTRRVRRDIEVGLERFQFAERKEIDRIVTAIYRAVQEIEDMYMRPGCWENIVFVGNGARIRGLRDNILQTLQARHLVSPSSATMFTSELPSNMGTPSGTGSQTPTSSFAGAPHQLPTTSSVNPLLQAATTAASLGVGPPTVANVAGSNAGDAAGGGAGGTSHHFHSQTPTHIRLAPLPAYLTEWTKHGFEDAMFLGAQVAARLAFCIHNLDAQGLEAQRLMSLSRVDYNELGPKGVRSHSMLG</sequence>
<dbReference type="EMBL" id="MU856840">
    <property type="protein sequence ID" value="KAK4158306.1"/>
    <property type="molecule type" value="Genomic_DNA"/>
</dbReference>
<dbReference type="SUPFAM" id="SSF53067">
    <property type="entry name" value="Actin-like ATPase domain"/>
    <property type="match status" value="2"/>
</dbReference>
<evidence type="ECO:0000256" key="2">
    <source>
        <dbReference type="SAM" id="MobiDB-lite"/>
    </source>
</evidence>
<organism evidence="3 4">
    <name type="scientific">Chaetomidium leptoderma</name>
    <dbReference type="NCBI Taxonomy" id="669021"/>
    <lineage>
        <taxon>Eukaryota</taxon>
        <taxon>Fungi</taxon>
        <taxon>Dikarya</taxon>
        <taxon>Ascomycota</taxon>
        <taxon>Pezizomycotina</taxon>
        <taxon>Sordariomycetes</taxon>
        <taxon>Sordariomycetidae</taxon>
        <taxon>Sordariales</taxon>
        <taxon>Chaetomiaceae</taxon>
        <taxon>Chaetomidium</taxon>
    </lineage>
</organism>
<protein>
    <submittedName>
        <fullName evidence="3">Actin-like protein ARP9</fullName>
    </submittedName>
</protein>
<feature type="compositionally biased region" description="Low complexity" evidence="2">
    <location>
        <begin position="373"/>
        <end position="387"/>
    </location>
</feature>
<reference evidence="3" key="1">
    <citation type="journal article" date="2023" name="Mol. Phylogenet. Evol.">
        <title>Genome-scale phylogeny and comparative genomics of the fungal order Sordariales.</title>
        <authorList>
            <person name="Hensen N."/>
            <person name="Bonometti L."/>
            <person name="Westerberg I."/>
            <person name="Brannstrom I.O."/>
            <person name="Guillou S."/>
            <person name="Cros-Aarteil S."/>
            <person name="Calhoun S."/>
            <person name="Haridas S."/>
            <person name="Kuo A."/>
            <person name="Mondo S."/>
            <person name="Pangilinan J."/>
            <person name="Riley R."/>
            <person name="LaButti K."/>
            <person name="Andreopoulos B."/>
            <person name="Lipzen A."/>
            <person name="Chen C."/>
            <person name="Yan M."/>
            <person name="Daum C."/>
            <person name="Ng V."/>
            <person name="Clum A."/>
            <person name="Steindorff A."/>
            <person name="Ohm R.A."/>
            <person name="Martin F."/>
            <person name="Silar P."/>
            <person name="Natvig D.O."/>
            <person name="Lalanne C."/>
            <person name="Gautier V."/>
            <person name="Ament-Velasquez S.L."/>
            <person name="Kruys A."/>
            <person name="Hutchinson M.I."/>
            <person name="Powell A.J."/>
            <person name="Barry K."/>
            <person name="Miller A.N."/>
            <person name="Grigoriev I.V."/>
            <person name="Debuchy R."/>
            <person name="Gladieux P."/>
            <person name="Hiltunen Thoren M."/>
            <person name="Johannesson H."/>
        </authorList>
    </citation>
    <scope>NUCLEOTIDE SEQUENCE</scope>
    <source>
        <strain evidence="3">CBS 538.74</strain>
    </source>
</reference>
<evidence type="ECO:0000313" key="3">
    <source>
        <dbReference type="EMBL" id="KAK4158306.1"/>
    </source>
</evidence>
<dbReference type="Pfam" id="PF00022">
    <property type="entry name" value="Actin"/>
    <property type="match status" value="1"/>
</dbReference>
<dbReference type="Gene3D" id="3.30.420.40">
    <property type="match status" value="3"/>
</dbReference>
<dbReference type="PANTHER" id="PTHR11937">
    <property type="entry name" value="ACTIN"/>
    <property type="match status" value="1"/>
</dbReference>
<keyword evidence="4" id="KW-1185">Reference proteome</keyword>
<proteinExistence type="inferred from homology"/>